<evidence type="ECO:0000256" key="4">
    <source>
        <dbReference type="ARBA" id="ARBA00022679"/>
    </source>
</evidence>
<keyword evidence="8" id="KW-0902">Two-component regulatory system</keyword>
<dbReference type="CDD" id="cd00082">
    <property type="entry name" value="HisKA"/>
    <property type="match status" value="1"/>
</dbReference>
<dbReference type="Gene3D" id="1.10.287.130">
    <property type="match status" value="1"/>
</dbReference>
<evidence type="ECO:0000256" key="5">
    <source>
        <dbReference type="ARBA" id="ARBA00022741"/>
    </source>
</evidence>
<evidence type="ECO:0000256" key="1">
    <source>
        <dbReference type="ARBA" id="ARBA00000085"/>
    </source>
</evidence>
<dbReference type="Proteomes" id="UP001240171">
    <property type="component" value="Unassembled WGS sequence"/>
</dbReference>
<dbReference type="InterPro" id="IPR004358">
    <property type="entry name" value="Sig_transdc_His_kin-like_C"/>
</dbReference>
<dbReference type="EC" id="2.7.13.3" evidence="2"/>
<feature type="domain" description="Histidine kinase" evidence="10">
    <location>
        <begin position="203"/>
        <end position="424"/>
    </location>
</feature>
<feature type="transmembrane region" description="Helical" evidence="9">
    <location>
        <begin position="163"/>
        <end position="183"/>
    </location>
</feature>
<keyword evidence="7" id="KW-0067">ATP-binding</keyword>
<evidence type="ECO:0000256" key="2">
    <source>
        <dbReference type="ARBA" id="ARBA00012438"/>
    </source>
</evidence>
<evidence type="ECO:0000259" key="10">
    <source>
        <dbReference type="PROSITE" id="PS50109"/>
    </source>
</evidence>
<evidence type="ECO:0000256" key="9">
    <source>
        <dbReference type="SAM" id="Phobius"/>
    </source>
</evidence>
<comment type="caution">
    <text evidence="11">The sequence shown here is derived from an EMBL/GenBank/DDBJ whole genome shotgun (WGS) entry which is preliminary data.</text>
</comment>
<keyword evidence="9" id="KW-1133">Transmembrane helix</keyword>
<keyword evidence="3" id="KW-0597">Phosphoprotein</keyword>
<dbReference type="Pfam" id="PF02518">
    <property type="entry name" value="HATPase_c"/>
    <property type="match status" value="1"/>
</dbReference>
<dbReference type="Pfam" id="PF00512">
    <property type="entry name" value="HisKA"/>
    <property type="match status" value="1"/>
</dbReference>
<dbReference type="CDD" id="cd00075">
    <property type="entry name" value="HATPase"/>
    <property type="match status" value="1"/>
</dbReference>
<keyword evidence="5" id="KW-0547">Nucleotide-binding</keyword>
<evidence type="ECO:0000256" key="8">
    <source>
        <dbReference type="ARBA" id="ARBA00023012"/>
    </source>
</evidence>
<protein>
    <recommendedName>
        <fullName evidence="2">histidine kinase</fullName>
        <ecNumber evidence="2">2.7.13.3</ecNumber>
    </recommendedName>
</protein>
<dbReference type="SUPFAM" id="SSF47384">
    <property type="entry name" value="Homodimeric domain of signal transducing histidine kinase"/>
    <property type="match status" value="1"/>
</dbReference>
<evidence type="ECO:0000313" key="11">
    <source>
        <dbReference type="EMBL" id="MDO7906279.1"/>
    </source>
</evidence>
<keyword evidence="12" id="KW-1185">Reference proteome</keyword>
<keyword evidence="9" id="KW-0472">Membrane</keyword>
<feature type="transmembrane region" description="Helical" evidence="9">
    <location>
        <begin position="9"/>
        <end position="32"/>
    </location>
</feature>
<dbReference type="InterPro" id="IPR003661">
    <property type="entry name" value="HisK_dim/P_dom"/>
</dbReference>
<dbReference type="PANTHER" id="PTHR43711">
    <property type="entry name" value="TWO-COMPONENT HISTIDINE KINASE"/>
    <property type="match status" value="1"/>
</dbReference>
<dbReference type="InterPro" id="IPR050736">
    <property type="entry name" value="Sensor_HK_Regulatory"/>
</dbReference>
<dbReference type="SMART" id="SM00387">
    <property type="entry name" value="HATPase_c"/>
    <property type="match status" value="1"/>
</dbReference>
<proteinExistence type="predicted"/>
<dbReference type="EMBL" id="JAUQTB010000003">
    <property type="protein sequence ID" value="MDO7906279.1"/>
    <property type="molecule type" value="Genomic_DNA"/>
</dbReference>
<keyword evidence="4" id="KW-0808">Transferase</keyword>
<organism evidence="11 12">
    <name type="scientific">Paenibacillus lacisoli</name>
    <dbReference type="NCBI Taxonomy" id="3064525"/>
    <lineage>
        <taxon>Bacteria</taxon>
        <taxon>Bacillati</taxon>
        <taxon>Bacillota</taxon>
        <taxon>Bacilli</taxon>
        <taxon>Bacillales</taxon>
        <taxon>Paenibacillaceae</taxon>
        <taxon>Paenibacillus</taxon>
    </lineage>
</organism>
<dbReference type="InterPro" id="IPR003594">
    <property type="entry name" value="HATPase_dom"/>
</dbReference>
<sequence>MFKQTRRRLILVNSIVLLVILLGFGTFLYTFMQHRLYSQADETLQHVKRYILQEQQEGTSEWLQSYDDNYEQRTVLLLWGKKGELDKELPENVLNDETIGRIGQLPRTDALQSLEVERAAYRVLEVPMGQQVTVDHQSMYVERVQLVYNLVREHEMLEHLRRFIGFGSLVSLAVAVLAGFFLAHRALIPIQSAWNRQSQFTADASHELRTPLAVMKLNLERLFRHPKHTIEQESPHISQAISEIKYMTRMVTQLLTLAQSDANQLELKLSPVDLSSLLEKTARGFAELAESKGILVTAAVEPGIEISGDPERLYQLLVILLDNALRYTPNGGRIQVEASVRGGQIYTSVRDTGSGIPPEDMPRIFDRFYRGNKARTRQGEDGYEGTGLGLSIARWIVEQHGGRIRVSSQLGAGSQFTIQFPMGRKRMSD</sequence>
<dbReference type="SMART" id="SM00388">
    <property type="entry name" value="HisKA"/>
    <property type="match status" value="1"/>
</dbReference>
<dbReference type="PRINTS" id="PR00344">
    <property type="entry name" value="BCTRLSENSOR"/>
</dbReference>
<comment type="catalytic activity">
    <reaction evidence="1">
        <text>ATP + protein L-histidine = ADP + protein N-phospho-L-histidine.</text>
        <dbReference type="EC" id="2.7.13.3"/>
    </reaction>
</comment>
<evidence type="ECO:0000256" key="7">
    <source>
        <dbReference type="ARBA" id="ARBA00022840"/>
    </source>
</evidence>
<keyword evidence="6 11" id="KW-0418">Kinase</keyword>
<dbReference type="InterPro" id="IPR005467">
    <property type="entry name" value="His_kinase_dom"/>
</dbReference>
<dbReference type="GO" id="GO:0016301">
    <property type="term" value="F:kinase activity"/>
    <property type="evidence" value="ECO:0007669"/>
    <property type="project" value="UniProtKB-KW"/>
</dbReference>
<reference evidence="11 12" key="1">
    <citation type="submission" date="2023-07" db="EMBL/GenBank/DDBJ databases">
        <title>Paenibacillus sp. JX-17 nov. isolated from soil.</title>
        <authorList>
            <person name="Wan Y."/>
            <person name="Liu B."/>
        </authorList>
    </citation>
    <scope>NUCLEOTIDE SEQUENCE [LARGE SCALE GENOMIC DNA]</scope>
    <source>
        <strain evidence="11 12">JX-17</strain>
    </source>
</reference>
<dbReference type="SUPFAM" id="SSF55874">
    <property type="entry name" value="ATPase domain of HSP90 chaperone/DNA topoisomerase II/histidine kinase"/>
    <property type="match status" value="1"/>
</dbReference>
<dbReference type="InterPro" id="IPR036890">
    <property type="entry name" value="HATPase_C_sf"/>
</dbReference>
<dbReference type="RefSeq" id="WP_305023480.1">
    <property type="nucleotide sequence ID" value="NZ_JAUQTB010000003.1"/>
</dbReference>
<evidence type="ECO:0000313" key="12">
    <source>
        <dbReference type="Proteomes" id="UP001240171"/>
    </source>
</evidence>
<dbReference type="PROSITE" id="PS50109">
    <property type="entry name" value="HIS_KIN"/>
    <property type="match status" value="1"/>
</dbReference>
<dbReference type="InterPro" id="IPR036097">
    <property type="entry name" value="HisK_dim/P_sf"/>
</dbReference>
<name>A0ABT9CCA3_9BACL</name>
<accession>A0ABT9CCA3</accession>
<dbReference type="Gene3D" id="3.30.565.10">
    <property type="entry name" value="Histidine kinase-like ATPase, C-terminal domain"/>
    <property type="match status" value="1"/>
</dbReference>
<keyword evidence="9" id="KW-0812">Transmembrane</keyword>
<evidence type="ECO:0000256" key="6">
    <source>
        <dbReference type="ARBA" id="ARBA00022777"/>
    </source>
</evidence>
<evidence type="ECO:0000256" key="3">
    <source>
        <dbReference type="ARBA" id="ARBA00022553"/>
    </source>
</evidence>
<gene>
    <name evidence="11" type="ORF">Q5741_07590</name>
</gene>
<dbReference type="PANTHER" id="PTHR43711:SF1">
    <property type="entry name" value="HISTIDINE KINASE 1"/>
    <property type="match status" value="1"/>
</dbReference>